<comment type="similarity">
    <text evidence="2">Belongs to the rod/cone cGMP-PDE gamma subunit family.</text>
</comment>
<evidence type="ECO:0000256" key="1">
    <source>
        <dbReference type="ARBA" id="ARBA00000583"/>
    </source>
</evidence>
<name>A0A672NCP8_SINGR</name>
<dbReference type="PANTHER" id="PTHR12122:SF5">
    <property type="entry name" value="RETINAL CONE RHODOPSIN-SENSITIVE CGMP 3',5'-CYCLIC PHOSPHODIESTERASE SUBUNIT GAMMA"/>
    <property type="match status" value="1"/>
</dbReference>
<dbReference type="PANTHER" id="PTHR12122">
    <property type="entry name" value="RETINAL CONE RHODOPSIN-SENSITIVE CGMP 3',5'-CYCLIC PHOSPHODIESTERASE GAMMA-SUBUNIT-RELATED"/>
    <property type="match status" value="1"/>
</dbReference>
<feature type="compositionally biased region" description="Basic residues" evidence="11">
    <location>
        <begin position="26"/>
        <end position="42"/>
    </location>
</feature>
<evidence type="ECO:0000256" key="8">
    <source>
        <dbReference type="ARBA" id="ARBA00025377"/>
    </source>
</evidence>
<keyword evidence="13" id="KW-1185">Reference proteome</keyword>
<evidence type="ECO:0000313" key="12">
    <source>
        <dbReference type="Ensembl" id="ENSSGRP00000047885.1"/>
    </source>
</evidence>
<comment type="catalytic activity">
    <reaction evidence="1">
        <text>3',5'-cyclic GMP + H2O = GMP + H(+)</text>
        <dbReference type="Rhea" id="RHEA:16957"/>
        <dbReference type="ChEBI" id="CHEBI:15377"/>
        <dbReference type="ChEBI" id="CHEBI:15378"/>
        <dbReference type="ChEBI" id="CHEBI:57746"/>
        <dbReference type="ChEBI" id="CHEBI:58115"/>
        <dbReference type="EC" id="3.1.4.35"/>
    </reaction>
</comment>
<keyword evidence="6" id="KW-0378">Hydrolase</keyword>
<evidence type="ECO:0000256" key="7">
    <source>
        <dbReference type="ARBA" id="ARBA00023305"/>
    </source>
</evidence>
<reference evidence="12" key="2">
    <citation type="submission" date="2025-09" db="UniProtKB">
        <authorList>
            <consortium name="Ensembl"/>
        </authorList>
    </citation>
    <scope>IDENTIFICATION</scope>
</reference>
<sequence length="130" mass="13917">MNAAPPAGSALATPASTAGPTTPKKGPPKFKQRQTRTFKSKAPKPGQKGYHCRVPMGGIRRHGAQRSGQIRHYLNPAFSTSPPSAPPLSSSGPTPFAQCCRVVMMLCDDKGQIRHMDTVIIDMIVIVIII</sequence>
<organism evidence="12 13">
    <name type="scientific">Sinocyclocheilus grahami</name>
    <name type="common">Dianchi golden-line fish</name>
    <name type="synonym">Barbus grahami</name>
    <dbReference type="NCBI Taxonomy" id="75366"/>
    <lineage>
        <taxon>Eukaryota</taxon>
        <taxon>Metazoa</taxon>
        <taxon>Chordata</taxon>
        <taxon>Craniata</taxon>
        <taxon>Vertebrata</taxon>
        <taxon>Euteleostomi</taxon>
        <taxon>Actinopterygii</taxon>
        <taxon>Neopterygii</taxon>
        <taxon>Teleostei</taxon>
        <taxon>Ostariophysi</taxon>
        <taxon>Cypriniformes</taxon>
        <taxon>Cyprinidae</taxon>
        <taxon>Cyprininae</taxon>
        <taxon>Sinocyclocheilus</taxon>
    </lineage>
</organism>
<dbReference type="GO" id="GO:0042622">
    <property type="term" value="C:photoreceptor outer segment membrane"/>
    <property type="evidence" value="ECO:0007669"/>
    <property type="project" value="TreeGrafter"/>
</dbReference>
<dbReference type="AlphaFoldDB" id="A0A672NCP8"/>
<feature type="region of interest" description="Disordered" evidence="11">
    <location>
        <begin position="1"/>
        <end position="55"/>
    </location>
</feature>
<dbReference type="Proteomes" id="UP000472262">
    <property type="component" value="Unassembled WGS sequence"/>
</dbReference>
<dbReference type="GO" id="GO:0047555">
    <property type="term" value="F:3',5'-cyclic-GMP phosphodiesterase activity"/>
    <property type="evidence" value="ECO:0007669"/>
    <property type="project" value="UniProtKB-EC"/>
</dbReference>
<keyword evidence="5" id="KW-0716">Sensory transduction</keyword>
<proteinExistence type="inferred from homology"/>
<protein>
    <recommendedName>
        <fullName evidence="10">Retinal cone rhodopsin-sensitive cGMP 3',5'-cyclic phosphodiesterase subunit gamma</fullName>
        <ecNumber evidence="3">3.1.4.35</ecNumber>
    </recommendedName>
</protein>
<evidence type="ECO:0000256" key="3">
    <source>
        <dbReference type="ARBA" id="ARBA00012319"/>
    </source>
</evidence>
<evidence type="ECO:0000256" key="11">
    <source>
        <dbReference type="SAM" id="MobiDB-lite"/>
    </source>
</evidence>
<evidence type="ECO:0000256" key="4">
    <source>
        <dbReference type="ARBA" id="ARBA00022535"/>
    </source>
</evidence>
<feature type="compositionally biased region" description="Low complexity" evidence="11">
    <location>
        <begin position="1"/>
        <end position="24"/>
    </location>
</feature>
<dbReference type="GO" id="GO:0045742">
    <property type="term" value="P:positive regulation of epidermal growth factor receptor signaling pathway"/>
    <property type="evidence" value="ECO:0007669"/>
    <property type="project" value="TreeGrafter"/>
</dbReference>
<dbReference type="GO" id="GO:0007601">
    <property type="term" value="P:visual perception"/>
    <property type="evidence" value="ECO:0007669"/>
    <property type="project" value="UniProtKB-KW"/>
</dbReference>
<dbReference type="GO" id="GO:0030553">
    <property type="term" value="F:cGMP binding"/>
    <property type="evidence" value="ECO:0007669"/>
    <property type="project" value="InterPro"/>
</dbReference>
<dbReference type="Ensembl" id="ENSSGRT00000051197.1">
    <property type="protein sequence ID" value="ENSSGRP00000047885.1"/>
    <property type="gene ID" value="ENSSGRG00000025542.1"/>
</dbReference>
<dbReference type="InterPro" id="IPR037030">
    <property type="entry name" value="PDE6_gamma_sf"/>
</dbReference>
<comment type="function">
    <text evidence="8">Participates in processes of transmission and amplification of the visual signal. cGMP-PDEs are the effector molecules in G-protein-mediated phototransduction in vertebrate rods and cones.</text>
</comment>
<dbReference type="EC" id="3.1.4.35" evidence="3"/>
<keyword evidence="7" id="KW-0844">Vision</keyword>
<gene>
    <name evidence="12" type="primary">LOC107569883</name>
</gene>
<evidence type="ECO:0000256" key="9">
    <source>
        <dbReference type="ARBA" id="ARBA00038660"/>
    </source>
</evidence>
<evidence type="ECO:0000256" key="5">
    <source>
        <dbReference type="ARBA" id="ARBA00022606"/>
    </source>
</evidence>
<dbReference type="InParanoid" id="A0A672NCP8"/>
<evidence type="ECO:0000256" key="2">
    <source>
        <dbReference type="ARBA" id="ARBA00006377"/>
    </source>
</evidence>
<dbReference type="GO" id="GO:0045745">
    <property type="term" value="P:positive regulation of G protein-coupled receptor signaling pathway"/>
    <property type="evidence" value="ECO:0007669"/>
    <property type="project" value="TreeGrafter"/>
</dbReference>
<evidence type="ECO:0000256" key="6">
    <source>
        <dbReference type="ARBA" id="ARBA00022801"/>
    </source>
</evidence>
<reference evidence="12" key="1">
    <citation type="submission" date="2025-08" db="UniProtKB">
        <authorList>
            <consortium name="Ensembl"/>
        </authorList>
    </citation>
    <scope>IDENTIFICATION</scope>
</reference>
<accession>A0A672NCP8</accession>
<keyword evidence="4" id="KW-0140">cGMP</keyword>
<dbReference type="Pfam" id="PF04868">
    <property type="entry name" value="PDE6_gamma"/>
    <property type="match status" value="1"/>
</dbReference>
<evidence type="ECO:0000313" key="13">
    <source>
        <dbReference type="Proteomes" id="UP000472262"/>
    </source>
</evidence>
<dbReference type="Gene3D" id="4.10.1120.10">
    <property type="entry name" value="Retinal cGMP phosphodiesterase, gamma subunit"/>
    <property type="match status" value="1"/>
</dbReference>
<comment type="subunit">
    <text evidence="9">Tetramer composed of two catalytic chains (alpha and beta), and two inhibitory chains (gamma).</text>
</comment>
<evidence type="ECO:0000256" key="10">
    <source>
        <dbReference type="ARBA" id="ARBA00039178"/>
    </source>
</evidence>
<dbReference type="InterPro" id="IPR006952">
    <property type="entry name" value="PDE6_gamma"/>
</dbReference>